<feature type="coiled-coil region" evidence="1">
    <location>
        <begin position="19"/>
        <end position="81"/>
    </location>
</feature>
<accession>A0ABP9W1N6</accession>
<name>A0ABP9W1N6_9BACT</name>
<comment type="caution">
    <text evidence="2">The sequence shown here is derived from an EMBL/GenBank/DDBJ whole genome shotgun (WGS) entry which is preliminary data.</text>
</comment>
<keyword evidence="3" id="KW-1185">Reference proteome</keyword>
<evidence type="ECO:0000256" key="1">
    <source>
        <dbReference type="SAM" id="Coils"/>
    </source>
</evidence>
<dbReference type="Proteomes" id="UP001416858">
    <property type="component" value="Unassembled WGS sequence"/>
</dbReference>
<protein>
    <recommendedName>
        <fullName evidence="4">Transposase</fullName>
    </recommendedName>
</protein>
<dbReference type="RefSeq" id="WP_345689804.1">
    <property type="nucleotide sequence ID" value="NZ_BAABRO010000066.1"/>
</dbReference>
<evidence type="ECO:0000313" key="2">
    <source>
        <dbReference type="EMBL" id="GAA5511279.1"/>
    </source>
</evidence>
<evidence type="ECO:0000313" key="3">
    <source>
        <dbReference type="Proteomes" id="UP001416858"/>
    </source>
</evidence>
<gene>
    <name evidence="2" type="ORF">Rcae01_06797</name>
</gene>
<keyword evidence="1" id="KW-0175">Coiled coil</keyword>
<proteinExistence type="predicted"/>
<organism evidence="2 3">
    <name type="scientific">Novipirellula caenicola</name>
    <dbReference type="NCBI Taxonomy" id="1536901"/>
    <lineage>
        <taxon>Bacteria</taxon>
        <taxon>Pseudomonadati</taxon>
        <taxon>Planctomycetota</taxon>
        <taxon>Planctomycetia</taxon>
        <taxon>Pirellulales</taxon>
        <taxon>Pirellulaceae</taxon>
        <taxon>Novipirellula</taxon>
    </lineage>
</organism>
<dbReference type="EMBL" id="BAABRO010000066">
    <property type="protein sequence ID" value="GAA5511279.1"/>
    <property type="molecule type" value="Genomic_DNA"/>
</dbReference>
<sequence length="516" mass="58638">MSLSSLLAKPFKSPARCLIASLLRSRQRWKEKYQRCREQHRELQKQLDQSNTQSQKSLQRLRQCQAEKQALLERLSQASLQQQWPRLAGHQFSPEMIALGCQMAAIVGYRAAPKALKLVNDTLALNLKIPSRDALRNWTCRCGVAMLEHEKADDWIWMIDHSVQLGKMNVLVVLGIRQSQLPYRQDPSSRPLRHEDLHVLAVLPSHSKSKEQVIADLQPLSERLGTPLAVVCDGASELRAAVESLQNTDPTPAEEASRSGPVHLVDVKHKIASGLKRLLAGDQVFEDFSKRTGQCAAWIRQTELDHLVPPTRKDKCRFMNIHREIRWARMVLRQLDQKADCNDAFSVRLREKLGWLVEFRQSIEHWQQWCRLIGTTLRLSNRYGVYRGGSAELRSRLESLAVDREACEGVWRLVIDAYGDNEQKLLGMPSTVDCLPGSTEMLESIFGSYKAMQGHHNRGTFTTLLAALPTLVQRFSASSVRDHLTRVSNKDLQAWLVQHGLKDSTQSRRTIAYAGV</sequence>
<evidence type="ECO:0008006" key="4">
    <source>
        <dbReference type="Google" id="ProtNLM"/>
    </source>
</evidence>
<reference evidence="2 3" key="1">
    <citation type="submission" date="2024-02" db="EMBL/GenBank/DDBJ databases">
        <title>Rhodopirellula caenicola NBRC 110016.</title>
        <authorList>
            <person name="Ichikawa N."/>
            <person name="Katano-Makiyama Y."/>
            <person name="Hidaka K."/>
        </authorList>
    </citation>
    <scope>NUCLEOTIDE SEQUENCE [LARGE SCALE GENOMIC DNA]</scope>
    <source>
        <strain evidence="2 3">NBRC 110016</strain>
    </source>
</reference>